<proteinExistence type="predicted"/>
<dbReference type="AlphaFoldDB" id="A0A4V4HD23"/>
<evidence type="ECO:0000313" key="1">
    <source>
        <dbReference type="EMBL" id="THU85585.1"/>
    </source>
</evidence>
<evidence type="ECO:0000313" key="2">
    <source>
        <dbReference type="Proteomes" id="UP000297245"/>
    </source>
</evidence>
<feature type="non-terminal residue" evidence="1">
    <location>
        <position position="1"/>
    </location>
</feature>
<sequence length="255" mass="29486">RKANRFNAFLRVEMKRVNDALGPDEPRRKANECAAEIAEKWKAMSEDEQKAATESAMKELGDHRENRHLGAHNSAISTFHDFRTSMDAVKLELQRLNARTGTEVVLIAVRSNVSHFHRPEVVMTSDRPMDFFNMAFKQPISDVAARMEGYMISGVEGLVRNHQQRLLQKKSELRNLVYKKLQECAGRSKIPRMYYVNFADKITRVHRIVVKNWPLEKFINPSSLGSMIEVELLLNAWNSGTTYFHKLTSSEYEDW</sequence>
<name>A0A4V4HD23_DENBC</name>
<organism evidence="1 2">
    <name type="scientific">Dendrothele bispora (strain CBS 962.96)</name>
    <dbReference type="NCBI Taxonomy" id="1314807"/>
    <lineage>
        <taxon>Eukaryota</taxon>
        <taxon>Fungi</taxon>
        <taxon>Dikarya</taxon>
        <taxon>Basidiomycota</taxon>
        <taxon>Agaricomycotina</taxon>
        <taxon>Agaricomycetes</taxon>
        <taxon>Agaricomycetidae</taxon>
        <taxon>Agaricales</taxon>
        <taxon>Agaricales incertae sedis</taxon>
        <taxon>Dendrothele</taxon>
    </lineage>
</organism>
<gene>
    <name evidence="1" type="ORF">K435DRAFT_618384</name>
</gene>
<keyword evidence="2" id="KW-1185">Reference proteome</keyword>
<dbReference type="Gene3D" id="1.10.30.10">
    <property type="entry name" value="High mobility group box domain"/>
    <property type="match status" value="1"/>
</dbReference>
<accession>A0A4V4HD23</accession>
<feature type="non-terminal residue" evidence="1">
    <location>
        <position position="255"/>
    </location>
</feature>
<reference evidence="1 2" key="1">
    <citation type="journal article" date="2019" name="Nat. Ecol. Evol.">
        <title>Megaphylogeny resolves global patterns of mushroom evolution.</title>
        <authorList>
            <person name="Varga T."/>
            <person name="Krizsan K."/>
            <person name="Foldi C."/>
            <person name="Dima B."/>
            <person name="Sanchez-Garcia M."/>
            <person name="Sanchez-Ramirez S."/>
            <person name="Szollosi G.J."/>
            <person name="Szarkandi J.G."/>
            <person name="Papp V."/>
            <person name="Albert L."/>
            <person name="Andreopoulos W."/>
            <person name="Angelini C."/>
            <person name="Antonin V."/>
            <person name="Barry K.W."/>
            <person name="Bougher N.L."/>
            <person name="Buchanan P."/>
            <person name="Buyck B."/>
            <person name="Bense V."/>
            <person name="Catcheside P."/>
            <person name="Chovatia M."/>
            <person name="Cooper J."/>
            <person name="Damon W."/>
            <person name="Desjardin D."/>
            <person name="Finy P."/>
            <person name="Geml J."/>
            <person name="Haridas S."/>
            <person name="Hughes K."/>
            <person name="Justo A."/>
            <person name="Karasinski D."/>
            <person name="Kautmanova I."/>
            <person name="Kiss B."/>
            <person name="Kocsube S."/>
            <person name="Kotiranta H."/>
            <person name="LaButti K.M."/>
            <person name="Lechner B.E."/>
            <person name="Liimatainen K."/>
            <person name="Lipzen A."/>
            <person name="Lukacs Z."/>
            <person name="Mihaltcheva S."/>
            <person name="Morgado L.N."/>
            <person name="Niskanen T."/>
            <person name="Noordeloos M.E."/>
            <person name="Ohm R.A."/>
            <person name="Ortiz-Santana B."/>
            <person name="Ovrebo C."/>
            <person name="Racz N."/>
            <person name="Riley R."/>
            <person name="Savchenko A."/>
            <person name="Shiryaev A."/>
            <person name="Soop K."/>
            <person name="Spirin V."/>
            <person name="Szebenyi C."/>
            <person name="Tomsovsky M."/>
            <person name="Tulloss R.E."/>
            <person name="Uehling J."/>
            <person name="Grigoriev I.V."/>
            <person name="Vagvolgyi C."/>
            <person name="Papp T."/>
            <person name="Martin F.M."/>
            <person name="Miettinen O."/>
            <person name="Hibbett D.S."/>
            <person name="Nagy L.G."/>
        </authorList>
    </citation>
    <scope>NUCLEOTIDE SEQUENCE [LARGE SCALE GENOMIC DNA]</scope>
    <source>
        <strain evidence="1 2">CBS 962.96</strain>
    </source>
</reference>
<dbReference type="InterPro" id="IPR036910">
    <property type="entry name" value="HMG_box_dom_sf"/>
</dbReference>
<protein>
    <submittedName>
        <fullName evidence="1">Uncharacterized protein</fullName>
    </submittedName>
</protein>
<dbReference type="EMBL" id="ML179539">
    <property type="protein sequence ID" value="THU85585.1"/>
    <property type="molecule type" value="Genomic_DNA"/>
</dbReference>
<dbReference type="Proteomes" id="UP000297245">
    <property type="component" value="Unassembled WGS sequence"/>
</dbReference>
<dbReference type="OrthoDB" id="3033638at2759"/>